<evidence type="ECO:0000313" key="2">
    <source>
        <dbReference type="Proteomes" id="UP000275846"/>
    </source>
</evidence>
<reference evidence="3" key="1">
    <citation type="submission" date="2016-06" db="UniProtKB">
        <authorList>
            <consortium name="WormBaseParasite"/>
        </authorList>
    </citation>
    <scope>IDENTIFICATION</scope>
</reference>
<protein>
    <submittedName>
        <fullName evidence="1 3">Uncharacterized protein</fullName>
    </submittedName>
</protein>
<evidence type="ECO:0000313" key="1">
    <source>
        <dbReference type="EMBL" id="VDM01112.1"/>
    </source>
</evidence>
<dbReference type="WBParaSite" id="SSLN_0001528401-mRNA-1">
    <property type="protein sequence ID" value="SSLN_0001528401-mRNA-1"/>
    <property type="gene ID" value="SSLN_0001528401"/>
</dbReference>
<dbReference type="Proteomes" id="UP000275846">
    <property type="component" value="Unassembled WGS sequence"/>
</dbReference>
<keyword evidence="2" id="KW-1185">Reference proteome</keyword>
<accession>A0A183TE28</accession>
<reference evidence="1 2" key="2">
    <citation type="submission" date="2018-11" db="EMBL/GenBank/DDBJ databases">
        <authorList>
            <consortium name="Pathogen Informatics"/>
        </authorList>
    </citation>
    <scope>NUCLEOTIDE SEQUENCE [LARGE SCALE GENOMIC DNA]</scope>
    <source>
        <strain evidence="1 2">NST_G2</strain>
    </source>
</reference>
<dbReference type="EMBL" id="UYSU01039252">
    <property type="protein sequence ID" value="VDM01112.1"/>
    <property type="molecule type" value="Genomic_DNA"/>
</dbReference>
<evidence type="ECO:0000313" key="3">
    <source>
        <dbReference type="WBParaSite" id="SSLN_0001528401-mRNA-1"/>
    </source>
</evidence>
<gene>
    <name evidence="1" type="ORF">SSLN_LOCUS14726</name>
</gene>
<dbReference type="AlphaFoldDB" id="A0A183TE28"/>
<proteinExistence type="predicted"/>
<organism evidence="3">
    <name type="scientific">Schistocephalus solidus</name>
    <name type="common">Tapeworm</name>
    <dbReference type="NCBI Taxonomy" id="70667"/>
    <lineage>
        <taxon>Eukaryota</taxon>
        <taxon>Metazoa</taxon>
        <taxon>Spiralia</taxon>
        <taxon>Lophotrochozoa</taxon>
        <taxon>Platyhelminthes</taxon>
        <taxon>Cestoda</taxon>
        <taxon>Eucestoda</taxon>
        <taxon>Diphyllobothriidea</taxon>
        <taxon>Diphyllobothriidae</taxon>
        <taxon>Schistocephalus</taxon>
    </lineage>
</organism>
<name>A0A183TE28_SCHSO</name>
<sequence>MERSPDSLTLTPGINSITPTIIETKSLDSSPDISTTAFAFATTTTSDGDSLLNCPQCDRTFTSRIGLHDVDAEDLGPLQDFRVQDTILPSQLQYSAEAAEMEVIQLRGLVRVDGSGPRSVKEFR</sequence>